<evidence type="ECO:0008006" key="4">
    <source>
        <dbReference type="Google" id="ProtNLM"/>
    </source>
</evidence>
<sequence length="361" mass="37769">MGQRDAGRILAVLAGMGGAAIAVASGCGAVDGYDCHELLACDIINEDGTNNGACVGTCVDPDLIDFEKTPRIVWIGPASEQPSCADALLDERDGDTPALAEQERLVAEPERDVRCDPCACTEPACVLPAGLTVTSGWMCDDSPEETVTPFRAPPGWDGACVAPPAVAPEAFGSFEIAPVTARPCEVVVSPVPRDGDLPDEAQSAVICKGGAEEDLCLDGKVCMIGASHLRPGFRRCVVSALAGDYARCAPRDGAAGRTFSERFTFWNVRLDTRRCTPCACTETAPSTCEALVSTFEDDACTDLLASAVIRQRVCHDADPGSALGSMRAEWRVDAPGSCAPSGGELVGELVAERRTLCCLPE</sequence>
<accession>A0A150TSD8</accession>
<organism evidence="2 3">
    <name type="scientific">Sorangium cellulosum</name>
    <name type="common">Polyangium cellulosum</name>
    <dbReference type="NCBI Taxonomy" id="56"/>
    <lineage>
        <taxon>Bacteria</taxon>
        <taxon>Pseudomonadati</taxon>
        <taxon>Myxococcota</taxon>
        <taxon>Polyangia</taxon>
        <taxon>Polyangiales</taxon>
        <taxon>Polyangiaceae</taxon>
        <taxon>Sorangium</taxon>
    </lineage>
</organism>
<gene>
    <name evidence="2" type="ORF">BE21_28315</name>
</gene>
<feature type="signal peptide" evidence="1">
    <location>
        <begin position="1"/>
        <end position="24"/>
    </location>
</feature>
<keyword evidence="1" id="KW-0732">Signal</keyword>
<feature type="chain" id="PRO_5007569879" description="Secreted protein" evidence="1">
    <location>
        <begin position="25"/>
        <end position="361"/>
    </location>
</feature>
<dbReference type="AlphaFoldDB" id="A0A150TSD8"/>
<comment type="caution">
    <text evidence="2">The sequence shown here is derived from an EMBL/GenBank/DDBJ whole genome shotgun (WGS) entry which is preliminary data.</text>
</comment>
<reference evidence="2 3" key="1">
    <citation type="submission" date="2014-02" db="EMBL/GenBank/DDBJ databases">
        <title>The small core and large imbalanced accessory genome model reveals a collaborative survival strategy of Sorangium cellulosum strains in nature.</title>
        <authorList>
            <person name="Han K."/>
            <person name="Peng R."/>
            <person name="Blom J."/>
            <person name="Li Y.-Z."/>
        </authorList>
    </citation>
    <scope>NUCLEOTIDE SEQUENCE [LARGE SCALE GENOMIC DNA]</scope>
    <source>
        <strain evidence="2 3">So0007-03</strain>
    </source>
</reference>
<name>A0A150TSD8_SORCE</name>
<evidence type="ECO:0000313" key="2">
    <source>
        <dbReference type="EMBL" id="KYG07631.1"/>
    </source>
</evidence>
<protein>
    <recommendedName>
        <fullName evidence="4">Secreted protein</fullName>
    </recommendedName>
</protein>
<dbReference type="PROSITE" id="PS51257">
    <property type="entry name" value="PROKAR_LIPOPROTEIN"/>
    <property type="match status" value="1"/>
</dbReference>
<evidence type="ECO:0000256" key="1">
    <source>
        <dbReference type="SAM" id="SignalP"/>
    </source>
</evidence>
<dbReference type="Proteomes" id="UP000075502">
    <property type="component" value="Unassembled WGS sequence"/>
</dbReference>
<dbReference type="EMBL" id="JEME01001260">
    <property type="protein sequence ID" value="KYG07631.1"/>
    <property type="molecule type" value="Genomic_DNA"/>
</dbReference>
<evidence type="ECO:0000313" key="3">
    <source>
        <dbReference type="Proteomes" id="UP000075502"/>
    </source>
</evidence>
<proteinExistence type="predicted"/>